<reference evidence="4" key="1">
    <citation type="submission" date="2017-09" db="EMBL/GenBank/DDBJ databases">
        <title>Depth-based differentiation of microbial function through sediment-hosted aquifers and enrichment of novel symbionts in the deep terrestrial subsurface.</title>
        <authorList>
            <person name="Probst A.J."/>
            <person name="Ladd B."/>
            <person name="Jarett J.K."/>
            <person name="Geller-Mcgrath D.E."/>
            <person name="Sieber C.M.K."/>
            <person name="Emerson J.B."/>
            <person name="Anantharaman K."/>
            <person name="Thomas B.C."/>
            <person name="Malmstrom R."/>
            <person name="Stieglmeier M."/>
            <person name="Klingl A."/>
            <person name="Woyke T."/>
            <person name="Ryan C.M."/>
            <person name="Banfield J.F."/>
        </authorList>
    </citation>
    <scope>NUCLEOTIDE SEQUENCE [LARGE SCALE GENOMIC DNA]</scope>
</reference>
<protein>
    <submittedName>
        <fullName evidence="3">Tagatose-bisphosphate aldolase</fullName>
    </submittedName>
</protein>
<dbReference type="GO" id="GO:0016832">
    <property type="term" value="F:aldehyde-lyase activity"/>
    <property type="evidence" value="ECO:0007669"/>
    <property type="project" value="InterPro"/>
</dbReference>
<dbReference type="GO" id="GO:0008270">
    <property type="term" value="F:zinc ion binding"/>
    <property type="evidence" value="ECO:0007669"/>
    <property type="project" value="InterPro"/>
</dbReference>
<dbReference type="InterPro" id="IPR050246">
    <property type="entry name" value="Class_II_FBP_aldolase"/>
</dbReference>
<dbReference type="GO" id="GO:0005975">
    <property type="term" value="P:carbohydrate metabolic process"/>
    <property type="evidence" value="ECO:0007669"/>
    <property type="project" value="InterPro"/>
</dbReference>
<dbReference type="EMBL" id="PETS01000091">
    <property type="protein sequence ID" value="PIV50960.1"/>
    <property type="molecule type" value="Genomic_DNA"/>
</dbReference>
<dbReference type="SUPFAM" id="SSF51569">
    <property type="entry name" value="Aldolase"/>
    <property type="match status" value="1"/>
</dbReference>
<comment type="caution">
    <text evidence="3">The sequence shown here is derived from an EMBL/GenBank/DDBJ whole genome shotgun (WGS) entry which is preliminary data.</text>
</comment>
<sequence length="311" mass="33795">MFFFAGCALAPAEAIIGFKNMLVHIKDIVKDGQKKGYALGAFNIHNVESVLGVAQAAVSAQSPVIIQVSESTIKYIGLKPITHLVSTVAKNIAAKVPVALHLDHGKSLNSVFECINAGFTSVHIDASALPLDENINLTKQVVEVAHRRNVWVQGEVGAIIGGHGDIYGRIDNIPIAKVDEVIKFTRETKVDTIAAAIGTAHGVYKNEDIKYNILRQIKQKIKKPFVLHGGSGIEDKKIKKGIKEGINIINIGSDIKIIFCRTLIDNCLKNKKETDPRNLLRPTIGAVEKVVLEKMKLFGSAGQIKILEITT</sequence>
<dbReference type="NCBIfam" id="TIGR00167">
    <property type="entry name" value="cbbA"/>
    <property type="match status" value="1"/>
</dbReference>
<feature type="active site" description="Proton donor" evidence="1">
    <location>
        <position position="103"/>
    </location>
</feature>
<dbReference type="Gene3D" id="3.20.20.70">
    <property type="entry name" value="Aldolase class I"/>
    <property type="match status" value="1"/>
</dbReference>
<dbReference type="PANTHER" id="PTHR30304:SF0">
    <property type="entry name" value="D-TAGATOSE-1,6-BISPHOSPHATE ALDOLASE SUBUNIT GATY-RELATED"/>
    <property type="match status" value="1"/>
</dbReference>
<comment type="cofactor">
    <cofactor evidence="2">
        <name>Zn(2+)</name>
        <dbReference type="ChEBI" id="CHEBI:29105"/>
    </cofactor>
    <text evidence="2">Binds 2 Zn(2+) ions per subunit. One is catalytic and the other provides a structural contribution.</text>
</comment>
<dbReference type="Pfam" id="PF01116">
    <property type="entry name" value="F_bP_aldolase"/>
    <property type="match status" value="1"/>
</dbReference>
<feature type="binding site" evidence="2">
    <location>
        <position position="228"/>
    </location>
    <ligand>
        <name>Zn(2+)</name>
        <dbReference type="ChEBI" id="CHEBI:29105"/>
        <label>1</label>
        <note>catalytic</note>
    </ligand>
</feature>
<dbReference type="InterPro" id="IPR013785">
    <property type="entry name" value="Aldolase_TIM"/>
</dbReference>
<organism evidence="3 4">
    <name type="scientific">Candidatus Falkowbacteria bacterium CG02_land_8_20_14_3_00_36_14</name>
    <dbReference type="NCBI Taxonomy" id="1974560"/>
    <lineage>
        <taxon>Bacteria</taxon>
        <taxon>Candidatus Falkowiibacteriota</taxon>
    </lineage>
</organism>
<dbReference type="CDD" id="cd00947">
    <property type="entry name" value="TBP_aldolase_IIB"/>
    <property type="match status" value="1"/>
</dbReference>
<name>A0A2M7DMH7_9BACT</name>
<feature type="binding site" evidence="2">
    <location>
        <position position="125"/>
    </location>
    <ligand>
        <name>Zn(2+)</name>
        <dbReference type="ChEBI" id="CHEBI:29105"/>
        <label>2</label>
    </ligand>
</feature>
<dbReference type="Proteomes" id="UP000228896">
    <property type="component" value="Unassembled WGS sequence"/>
</dbReference>
<accession>A0A2M7DMH7</accession>
<feature type="binding site" evidence="2">
    <location>
        <position position="104"/>
    </location>
    <ligand>
        <name>Zn(2+)</name>
        <dbReference type="ChEBI" id="CHEBI:29105"/>
        <label>1</label>
        <note>catalytic</note>
    </ligand>
</feature>
<evidence type="ECO:0000313" key="3">
    <source>
        <dbReference type="EMBL" id="PIV50960.1"/>
    </source>
</evidence>
<proteinExistence type="predicted"/>
<feature type="binding site" evidence="2">
    <location>
        <position position="201"/>
    </location>
    <ligand>
        <name>Zn(2+)</name>
        <dbReference type="ChEBI" id="CHEBI:29105"/>
        <label>1</label>
        <note>catalytic</note>
    </ligand>
</feature>
<evidence type="ECO:0000256" key="2">
    <source>
        <dbReference type="PIRSR" id="PIRSR001359-3"/>
    </source>
</evidence>
<evidence type="ECO:0000256" key="1">
    <source>
        <dbReference type="PIRSR" id="PIRSR001359-1"/>
    </source>
</evidence>
<dbReference type="PANTHER" id="PTHR30304">
    <property type="entry name" value="D-TAGATOSE-1,6-BISPHOSPHATE ALDOLASE"/>
    <property type="match status" value="1"/>
</dbReference>
<keyword evidence="2" id="KW-0479">Metal-binding</keyword>
<dbReference type="InterPro" id="IPR000771">
    <property type="entry name" value="FBA_II"/>
</dbReference>
<feature type="binding site" evidence="2">
    <location>
        <position position="155"/>
    </location>
    <ligand>
        <name>Zn(2+)</name>
        <dbReference type="ChEBI" id="CHEBI:29105"/>
        <label>2</label>
    </ligand>
</feature>
<gene>
    <name evidence="3" type="primary">kbaY</name>
    <name evidence="3" type="synonym">agaY</name>
    <name evidence="3" type="ORF">COS18_03525</name>
</gene>
<evidence type="ECO:0000313" key="4">
    <source>
        <dbReference type="Proteomes" id="UP000228896"/>
    </source>
</evidence>
<keyword evidence="2" id="KW-0862">Zinc</keyword>
<dbReference type="PIRSF" id="PIRSF001359">
    <property type="entry name" value="F_bP_aldolase_II"/>
    <property type="match status" value="1"/>
</dbReference>
<dbReference type="AlphaFoldDB" id="A0A2M7DMH7"/>